<comment type="similarity">
    <text evidence="1 6">Belongs to the thiolase-like superfamily. Thiolase family.</text>
</comment>
<dbReference type="Proteomes" id="UP000241964">
    <property type="component" value="Unassembled WGS sequence"/>
</dbReference>
<dbReference type="NCBIfam" id="TIGR01930">
    <property type="entry name" value="AcCoA-C-Actrans"/>
    <property type="match status" value="1"/>
</dbReference>
<evidence type="ECO:0000256" key="1">
    <source>
        <dbReference type="ARBA" id="ARBA00010982"/>
    </source>
</evidence>
<dbReference type="PIRSF" id="PIRSF000429">
    <property type="entry name" value="Ac-CoA_Ac_transf"/>
    <property type="match status" value="1"/>
</dbReference>
<name>A0A2P8G5Z2_9BACT</name>
<dbReference type="FunFam" id="3.40.47.10:FF:000010">
    <property type="entry name" value="Acetyl-CoA acetyltransferase (Thiolase)"/>
    <property type="match status" value="1"/>
</dbReference>
<proteinExistence type="inferred from homology"/>
<reference evidence="9 10" key="1">
    <citation type="submission" date="2018-03" db="EMBL/GenBank/DDBJ databases">
        <title>Genomic Encyclopedia of Archaeal and Bacterial Type Strains, Phase II (KMG-II): from individual species to whole genera.</title>
        <authorList>
            <person name="Goeker M."/>
        </authorList>
    </citation>
    <scope>NUCLEOTIDE SEQUENCE [LARGE SCALE GENOMIC DNA]</scope>
    <source>
        <strain evidence="9 10">DSM 29057</strain>
    </source>
</reference>
<dbReference type="CDD" id="cd00751">
    <property type="entry name" value="thiolase"/>
    <property type="match status" value="1"/>
</dbReference>
<dbReference type="PANTHER" id="PTHR43853">
    <property type="entry name" value="3-KETOACYL-COA THIOLASE, PEROXISOMAL"/>
    <property type="match status" value="1"/>
</dbReference>
<dbReference type="InterPro" id="IPR020617">
    <property type="entry name" value="Thiolase_C"/>
</dbReference>
<dbReference type="EC" id="2.3.1.16" evidence="4"/>
<accession>A0A2P8G5Z2</accession>
<sequence>MNAYIVAGYRTAVGKAPRGGFRFTRPDDLGAAVIKHLLEQTPQLDPTRVDDVIVGNAVPEAEQGMQMGRYVALLSLPKNVSGITINRYCGSGVEAIAMASAKIHAGMAECIIAGGTESMSLVPTMGWKTALNYEIAHTNPDYYLSMGLTAEQVAQDFKISREAQDEFSFQSHQKALRAQKEGWFADGIVPVIVKETYFDQASGKKKTKETVINQDEGPRADTTVEALNKLKPVFAAGGSVTAGNSSQTSDGAAFVIVMSERLVNELGLKPIARMMSYATAGVDPRIMGIGPVAAVPLALKQAGLKLGDIQQVELNEAFAAQSLAVIQELGIDPAIVNPNGGAIALGHALGSTGARLSVQLFNEMKRQGQKYGMVTACVGGGQGVAGIYERLN</sequence>
<dbReference type="GO" id="GO:0006635">
    <property type="term" value="P:fatty acid beta-oxidation"/>
    <property type="evidence" value="ECO:0007669"/>
    <property type="project" value="TreeGrafter"/>
</dbReference>
<dbReference type="InterPro" id="IPR050215">
    <property type="entry name" value="Thiolase-like_sf_Thiolase"/>
</dbReference>
<evidence type="ECO:0000256" key="4">
    <source>
        <dbReference type="ARBA" id="ARBA00024073"/>
    </source>
</evidence>
<evidence type="ECO:0000256" key="6">
    <source>
        <dbReference type="RuleBase" id="RU003557"/>
    </source>
</evidence>
<evidence type="ECO:0000256" key="3">
    <source>
        <dbReference type="ARBA" id="ARBA00023315"/>
    </source>
</evidence>
<keyword evidence="2 6" id="KW-0808">Transferase</keyword>
<evidence type="ECO:0000259" key="7">
    <source>
        <dbReference type="Pfam" id="PF00108"/>
    </source>
</evidence>
<dbReference type="GO" id="GO:0003988">
    <property type="term" value="F:acetyl-CoA C-acyltransferase activity"/>
    <property type="evidence" value="ECO:0007669"/>
    <property type="project" value="UniProtKB-EC"/>
</dbReference>
<feature type="active site" description="Proton acceptor" evidence="5">
    <location>
        <position position="377"/>
    </location>
</feature>
<gene>
    <name evidence="9" type="ORF">CLV60_105240</name>
</gene>
<dbReference type="PROSITE" id="PS00099">
    <property type="entry name" value="THIOLASE_3"/>
    <property type="match status" value="1"/>
</dbReference>
<dbReference type="Pfam" id="PF02803">
    <property type="entry name" value="Thiolase_C"/>
    <property type="match status" value="1"/>
</dbReference>
<dbReference type="InterPro" id="IPR020615">
    <property type="entry name" value="Thiolase_acyl_enz_int_AS"/>
</dbReference>
<evidence type="ECO:0000313" key="9">
    <source>
        <dbReference type="EMBL" id="PSL29398.1"/>
    </source>
</evidence>
<feature type="active site" description="Acyl-thioester intermediate" evidence="5">
    <location>
        <position position="89"/>
    </location>
</feature>
<dbReference type="Gene3D" id="3.40.47.10">
    <property type="match status" value="1"/>
</dbReference>
<dbReference type="AlphaFoldDB" id="A0A2P8G5Z2"/>
<feature type="domain" description="Thiolase N-terminal" evidence="7">
    <location>
        <begin position="4"/>
        <end position="260"/>
    </location>
</feature>
<dbReference type="RefSeq" id="WP_106595677.1">
    <property type="nucleotide sequence ID" value="NZ_PYAS01000005.1"/>
</dbReference>
<dbReference type="EMBL" id="PYAS01000005">
    <property type="protein sequence ID" value="PSL29398.1"/>
    <property type="molecule type" value="Genomic_DNA"/>
</dbReference>
<comment type="caution">
    <text evidence="9">The sequence shown here is derived from an EMBL/GenBank/DDBJ whole genome shotgun (WGS) entry which is preliminary data.</text>
</comment>
<dbReference type="InterPro" id="IPR016039">
    <property type="entry name" value="Thiolase-like"/>
</dbReference>
<dbReference type="PROSITE" id="PS00098">
    <property type="entry name" value="THIOLASE_1"/>
    <property type="match status" value="1"/>
</dbReference>
<organism evidence="9 10">
    <name type="scientific">Dyadobacter jiangsuensis</name>
    <dbReference type="NCBI Taxonomy" id="1591085"/>
    <lineage>
        <taxon>Bacteria</taxon>
        <taxon>Pseudomonadati</taxon>
        <taxon>Bacteroidota</taxon>
        <taxon>Cytophagia</taxon>
        <taxon>Cytophagales</taxon>
        <taxon>Spirosomataceae</taxon>
        <taxon>Dyadobacter</taxon>
    </lineage>
</organism>
<feature type="domain" description="Thiolase C-terminal" evidence="8">
    <location>
        <begin position="268"/>
        <end position="389"/>
    </location>
</feature>
<dbReference type="GO" id="GO:0005737">
    <property type="term" value="C:cytoplasm"/>
    <property type="evidence" value="ECO:0007669"/>
    <property type="project" value="UniProtKB-ARBA"/>
</dbReference>
<dbReference type="SUPFAM" id="SSF53901">
    <property type="entry name" value="Thiolase-like"/>
    <property type="match status" value="2"/>
</dbReference>
<evidence type="ECO:0000256" key="5">
    <source>
        <dbReference type="PIRSR" id="PIRSR000429-1"/>
    </source>
</evidence>
<evidence type="ECO:0000313" key="10">
    <source>
        <dbReference type="Proteomes" id="UP000241964"/>
    </source>
</evidence>
<protein>
    <recommendedName>
        <fullName evidence="4">acetyl-CoA C-acyltransferase</fullName>
        <ecNumber evidence="4">2.3.1.16</ecNumber>
    </recommendedName>
</protein>
<keyword evidence="3 6" id="KW-0012">Acyltransferase</keyword>
<dbReference type="GO" id="GO:0010124">
    <property type="term" value="P:phenylacetate catabolic process"/>
    <property type="evidence" value="ECO:0007669"/>
    <property type="project" value="TreeGrafter"/>
</dbReference>
<dbReference type="Pfam" id="PF00108">
    <property type="entry name" value="Thiolase_N"/>
    <property type="match status" value="1"/>
</dbReference>
<dbReference type="InterPro" id="IPR020610">
    <property type="entry name" value="Thiolase_AS"/>
</dbReference>
<dbReference type="InterPro" id="IPR020616">
    <property type="entry name" value="Thiolase_N"/>
</dbReference>
<dbReference type="PANTHER" id="PTHR43853:SF21">
    <property type="entry name" value="STEROID 3-KETOACYL-COA THIOLASE"/>
    <property type="match status" value="1"/>
</dbReference>
<feature type="active site" description="Proton acceptor" evidence="5">
    <location>
        <position position="347"/>
    </location>
</feature>
<dbReference type="InterPro" id="IPR002155">
    <property type="entry name" value="Thiolase"/>
</dbReference>
<dbReference type="OrthoDB" id="9764892at2"/>
<evidence type="ECO:0000259" key="8">
    <source>
        <dbReference type="Pfam" id="PF02803"/>
    </source>
</evidence>
<keyword evidence="10" id="KW-1185">Reference proteome</keyword>
<evidence type="ECO:0000256" key="2">
    <source>
        <dbReference type="ARBA" id="ARBA00022679"/>
    </source>
</evidence>